<gene>
    <name evidence="5" type="ORF">Vau01_106600</name>
</gene>
<keyword evidence="2 3" id="KW-0663">Pyridoxal phosphate</keyword>
<dbReference type="InterPro" id="IPR015421">
    <property type="entry name" value="PyrdxlP-dep_Trfase_major"/>
</dbReference>
<keyword evidence="5" id="KW-0032">Aminotransferase</keyword>
<dbReference type="NCBIfam" id="TIGR03947">
    <property type="entry name" value="viomycin_VioD"/>
    <property type="match status" value="1"/>
</dbReference>
<dbReference type="CDD" id="cd00609">
    <property type="entry name" value="AAT_like"/>
    <property type="match status" value="1"/>
</dbReference>
<dbReference type="EMBL" id="BOPG01000089">
    <property type="protein sequence ID" value="GIJ63144.1"/>
    <property type="molecule type" value="Genomic_DNA"/>
</dbReference>
<name>A0A8J4E6E3_9ACTN</name>
<dbReference type="InterPro" id="IPR023965">
    <property type="entry name" value="Capreomycidine_synthase"/>
</dbReference>
<comment type="cofactor">
    <cofactor evidence="1 3">
        <name>pyridoxal 5'-phosphate</name>
        <dbReference type="ChEBI" id="CHEBI:597326"/>
    </cofactor>
</comment>
<reference evidence="5" key="1">
    <citation type="submission" date="2021-01" db="EMBL/GenBank/DDBJ databases">
        <title>Whole genome shotgun sequence of Virgisporangium aurantiacum NBRC 16421.</title>
        <authorList>
            <person name="Komaki H."/>
            <person name="Tamura T."/>
        </authorList>
    </citation>
    <scope>NUCLEOTIDE SEQUENCE</scope>
    <source>
        <strain evidence="5">NBRC 16421</strain>
    </source>
</reference>
<dbReference type="Pfam" id="PF00155">
    <property type="entry name" value="Aminotran_1_2"/>
    <property type="match status" value="1"/>
</dbReference>
<feature type="domain" description="Aminotransferase class I/classII large" evidence="4">
    <location>
        <begin position="65"/>
        <end position="367"/>
    </location>
</feature>
<dbReference type="Gene3D" id="3.90.1150.10">
    <property type="entry name" value="Aspartate Aminotransferase, domain 1"/>
    <property type="match status" value="1"/>
</dbReference>
<evidence type="ECO:0000256" key="1">
    <source>
        <dbReference type="ARBA" id="ARBA00001933"/>
    </source>
</evidence>
<dbReference type="InterPro" id="IPR015422">
    <property type="entry name" value="PyrdxlP-dep_Trfase_small"/>
</dbReference>
<keyword evidence="5" id="KW-0808">Transferase</keyword>
<dbReference type="PANTHER" id="PTHR43510">
    <property type="entry name" value="AMINOTRANSFERASE FUNCTION, HYPOTHETICAL (EUROFUNG)"/>
    <property type="match status" value="1"/>
</dbReference>
<accession>A0A8J4E6E3</accession>
<evidence type="ECO:0000313" key="5">
    <source>
        <dbReference type="EMBL" id="GIJ63144.1"/>
    </source>
</evidence>
<dbReference type="SUPFAM" id="SSF53383">
    <property type="entry name" value="PLP-dependent transferases"/>
    <property type="match status" value="1"/>
</dbReference>
<dbReference type="Proteomes" id="UP000612585">
    <property type="component" value="Unassembled WGS sequence"/>
</dbReference>
<dbReference type="Gene3D" id="3.40.640.10">
    <property type="entry name" value="Type I PLP-dependent aspartate aminotransferase-like (Major domain)"/>
    <property type="match status" value="1"/>
</dbReference>
<comment type="caution">
    <text evidence="5">The sequence shown here is derived from an EMBL/GenBank/DDBJ whole genome shotgun (WGS) entry which is preliminary data.</text>
</comment>
<proteinExistence type="inferred from homology"/>
<evidence type="ECO:0000256" key="2">
    <source>
        <dbReference type="ARBA" id="ARBA00022898"/>
    </source>
</evidence>
<dbReference type="PROSITE" id="PS00599">
    <property type="entry name" value="AA_TRANSFER_CLASS_2"/>
    <property type="match status" value="1"/>
</dbReference>
<dbReference type="PANTHER" id="PTHR43510:SF1">
    <property type="entry name" value="AMINOTRANSFERASE FUNCTION, HYPOTHETICAL (EUROFUNG)"/>
    <property type="match status" value="1"/>
</dbReference>
<dbReference type="InterPro" id="IPR004839">
    <property type="entry name" value="Aminotransferase_I/II_large"/>
</dbReference>
<dbReference type="GO" id="GO:0030170">
    <property type="term" value="F:pyridoxal phosphate binding"/>
    <property type="evidence" value="ECO:0007669"/>
    <property type="project" value="InterPro"/>
</dbReference>
<keyword evidence="6" id="KW-1185">Reference proteome</keyword>
<dbReference type="InterPro" id="IPR015424">
    <property type="entry name" value="PyrdxlP-dep_Trfase"/>
</dbReference>
<protein>
    <submittedName>
        <fullName evidence="5">Aminotransferase</fullName>
    </submittedName>
</protein>
<evidence type="ECO:0000313" key="6">
    <source>
        <dbReference type="Proteomes" id="UP000612585"/>
    </source>
</evidence>
<evidence type="ECO:0000256" key="3">
    <source>
        <dbReference type="RuleBase" id="RU003693"/>
    </source>
</evidence>
<comment type="similarity">
    <text evidence="3">Belongs to the class-II pyridoxal-phosphate-dependent aminotransferase family.</text>
</comment>
<dbReference type="AlphaFoldDB" id="A0A8J4E6E3"/>
<dbReference type="GO" id="GO:0008483">
    <property type="term" value="F:transaminase activity"/>
    <property type="evidence" value="ECO:0007669"/>
    <property type="project" value="UniProtKB-KW"/>
</dbReference>
<evidence type="ECO:0000259" key="4">
    <source>
        <dbReference type="Pfam" id="PF00155"/>
    </source>
</evidence>
<organism evidence="5 6">
    <name type="scientific">Virgisporangium aurantiacum</name>
    <dbReference type="NCBI Taxonomy" id="175570"/>
    <lineage>
        <taxon>Bacteria</taxon>
        <taxon>Bacillati</taxon>
        <taxon>Actinomycetota</taxon>
        <taxon>Actinomycetes</taxon>
        <taxon>Micromonosporales</taxon>
        <taxon>Micromonosporaceae</taxon>
        <taxon>Virgisporangium</taxon>
    </lineage>
</organism>
<sequence>MDRLEEAAVKLPRAPLEDWLRDYYFTADIDISSSGVEPYTFTEVRSLVGLRADHFEALDFRDSPTCGDPGLRVAIARRWDGGDPARVMVANGSTEILFAVLTTLLRPGDEVVVVEPAYHALCSIASAIGCRLVPWPLRFESGFRPDVDELASLISPATRMVVVNFPHNPTGASLADGMADEIADVAADVGAYLLWDAAFHELTYADPPPARTPTGYERAIVTGTLSKAYGLPGLRVGWCVAPPDVVTGCVTVRDYTTLALSPLVELVALRAVENADALLQPRLAQARRNLGLLEEWIGVHQDRLAWVRPDAGVIAFPRLVDMASTDEFCDRLLHEHGVLLVPGSCFGMSEHVRLGFGGRTDELEQGLALVERALKAA</sequence>
<dbReference type="InterPro" id="IPR001917">
    <property type="entry name" value="Aminotrans_II_pyridoxalP_BS"/>
</dbReference>